<evidence type="ECO:0000313" key="2">
    <source>
        <dbReference type="Proteomes" id="UP001227162"/>
    </source>
</evidence>
<sequence>MARLTRISLGANFYRIPAALALLGVLGACETTTITQKNKGRPADETRSALFDSRPAMMFSAAQAACSGPGERFVRPAPGVAQCQLLMDPQTTAAIILGFDGAVEDLPRLVISLSETQLGDGWIVTGCAFLKIPMKDGRIRRVIQSDPRVRAKITEMLTRMGGTPTDAVPADVAERCFDV</sequence>
<accession>A0AAJ1X2W3</accession>
<keyword evidence="2" id="KW-1185">Reference proteome</keyword>
<organism evidence="1 2">
    <name type="scientific">Rhodalgimonas zhirmunskyi</name>
    <dbReference type="NCBI Taxonomy" id="2964767"/>
    <lineage>
        <taxon>Bacteria</taxon>
        <taxon>Pseudomonadati</taxon>
        <taxon>Pseudomonadota</taxon>
        <taxon>Alphaproteobacteria</taxon>
        <taxon>Rhodobacterales</taxon>
        <taxon>Roseobacteraceae</taxon>
        <taxon>Rhodalgimonas</taxon>
    </lineage>
</organism>
<proteinExistence type="predicted"/>
<comment type="caution">
    <text evidence="1">The sequence shown here is derived from an EMBL/GenBank/DDBJ whole genome shotgun (WGS) entry which is preliminary data.</text>
</comment>
<dbReference type="Proteomes" id="UP001227162">
    <property type="component" value="Unassembled WGS sequence"/>
</dbReference>
<dbReference type="PROSITE" id="PS51257">
    <property type="entry name" value="PROKAR_LIPOPROTEIN"/>
    <property type="match status" value="1"/>
</dbReference>
<dbReference type="RefSeq" id="WP_317624342.1">
    <property type="nucleotide sequence ID" value="NZ_JANFFA010000001.1"/>
</dbReference>
<protein>
    <submittedName>
        <fullName evidence="1">Uncharacterized protein</fullName>
    </submittedName>
</protein>
<name>A0AAJ1X2W3_9RHOB</name>
<dbReference type="AlphaFoldDB" id="A0AAJ1X2W3"/>
<dbReference type="EMBL" id="JANFFA010000001">
    <property type="protein sequence ID" value="MDQ2092723.1"/>
    <property type="molecule type" value="Genomic_DNA"/>
</dbReference>
<evidence type="ECO:0000313" key="1">
    <source>
        <dbReference type="EMBL" id="MDQ2092723.1"/>
    </source>
</evidence>
<gene>
    <name evidence="1" type="ORF">NOI20_01195</name>
</gene>
<reference evidence="1" key="2">
    <citation type="submission" date="2023-04" db="EMBL/GenBank/DDBJ databases">
        <title>'Rhodoalgimonas zhirmunskyi' gen. nov., isolated from a red alga.</title>
        <authorList>
            <person name="Nedashkovskaya O.I."/>
            <person name="Otstavnykh N.Y."/>
            <person name="Bystritskaya E.P."/>
            <person name="Balabanova L.A."/>
            <person name="Isaeva M.P."/>
        </authorList>
    </citation>
    <scope>NUCLEOTIDE SEQUENCE</scope>
    <source>
        <strain evidence="1">10Alg 79</strain>
    </source>
</reference>
<reference evidence="1" key="1">
    <citation type="submission" date="2022-07" db="EMBL/GenBank/DDBJ databases">
        <authorList>
            <person name="Otstavnykh N."/>
            <person name="Isaeva M."/>
            <person name="Bystritskaya E."/>
        </authorList>
    </citation>
    <scope>NUCLEOTIDE SEQUENCE</scope>
    <source>
        <strain evidence="1">10Alg 79</strain>
    </source>
</reference>